<dbReference type="EMBL" id="JBANRG010000048">
    <property type="protein sequence ID" value="KAK7445144.1"/>
    <property type="molecule type" value="Genomic_DNA"/>
</dbReference>
<dbReference type="Gene3D" id="3.30.70.100">
    <property type="match status" value="1"/>
</dbReference>
<name>A0ABR1JGJ8_9AGAR</name>
<dbReference type="SUPFAM" id="SSF54909">
    <property type="entry name" value="Dimeric alpha+beta barrel"/>
    <property type="match status" value="1"/>
</dbReference>
<reference evidence="3 4" key="1">
    <citation type="submission" date="2024-01" db="EMBL/GenBank/DDBJ databases">
        <title>A draft genome for the cacao thread blight pathogen Marasmiellus scandens.</title>
        <authorList>
            <person name="Baruah I.K."/>
            <person name="Leung J."/>
            <person name="Bukari Y."/>
            <person name="Amoako-Attah I."/>
            <person name="Meinhardt L.W."/>
            <person name="Bailey B.A."/>
            <person name="Cohen S.P."/>
        </authorList>
    </citation>
    <scope>NUCLEOTIDE SEQUENCE [LARGE SCALE GENOMIC DNA]</scope>
    <source>
        <strain evidence="3 4">GH-19</strain>
    </source>
</reference>
<dbReference type="Proteomes" id="UP001498398">
    <property type="component" value="Unassembled WGS sequence"/>
</dbReference>
<feature type="domain" description="ABM" evidence="1">
    <location>
        <begin position="27"/>
        <end position="122"/>
    </location>
</feature>
<protein>
    <recommendedName>
        <fullName evidence="1">ABM domain-containing protein</fullName>
    </recommendedName>
</protein>
<evidence type="ECO:0000313" key="3">
    <source>
        <dbReference type="EMBL" id="KAK7459596.1"/>
    </source>
</evidence>
<comment type="caution">
    <text evidence="3">The sequence shown here is derived from an EMBL/GenBank/DDBJ whole genome shotgun (WGS) entry which is preliminary data.</text>
</comment>
<evidence type="ECO:0000313" key="2">
    <source>
        <dbReference type="EMBL" id="KAK7445144.1"/>
    </source>
</evidence>
<evidence type="ECO:0000313" key="4">
    <source>
        <dbReference type="Proteomes" id="UP001498398"/>
    </source>
</evidence>
<evidence type="ECO:0000259" key="1">
    <source>
        <dbReference type="PROSITE" id="PS51725"/>
    </source>
</evidence>
<dbReference type="InterPro" id="IPR007138">
    <property type="entry name" value="ABM_dom"/>
</dbReference>
<gene>
    <name evidence="3" type="ORF">VKT23_009576</name>
    <name evidence="2" type="ORF">VKT23_015012</name>
</gene>
<proteinExistence type="predicted"/>
<accession>A0ABR1JGJ8</accession>
<organism evidence="3 4">
    <name type="scientific">Marasmiellus scandens</name>
    <dbReference type="NCBI Taxonomy" id="2682957"/>
    <lineage>
        <taxon>Eukaryota</taxon>
        <taxon>Fungi</taxon>
        <taxon>Dikarya</taxon>
        <taxon>Basidiomycota</taxon>
        <taxon>Agaricomycotina</taxon>
        <taxon>Agaricomycetes</taxon>
        <taxon>Agaricomycetidae</taxon>
        <taxon>Agaricales</taxon>
        <taxon>Marasmiineae</taxon>
        <taxon>Omphalotaceae</taxon>
        <taxon>Marasmiellus</taxon>
    </lineage>
</organism>
<dbReference type="EMBL" id="JBANRG010000016">
    <property type="protein sequence ID" value="KAK7459596.1"/>
    <property type="molecule type" value="Genomic_DNA"/>
</dbReference>
<dbReference type="Pfam" id="PF03992">
    <property type="entry name" value="ABM"/>
    <property type="match status" value="1"/>
</dbReference>
<keyword evidence="4" id="KW-1185">Reference proteome</keyword>
<sequence>MAENLDLPPEIRDGVQALPDRTSSGKLMVIANITVKPGKEALFEKLAIESKLSANSDKEPGTHTYRLTRVFNNDNEPMPGKYILIEEYAGKAGLLLHLQTVAQQAYTKAAGDMIDSMNVDIVDEF</sequence>
<dbReference type="PROSITE" id="PS51725">
    <property type="entry name" value="ABM"/>
    <property type="match status" value="1"/>
</dbReference>
<dbReference type="InterPro" id="IPR011008">
    <property type="entry name" value="Dimeric_a/b-barrel"/>
</dbReference>